<feature type="signal peptide" evidence="4">
    <location>
        <begin position="1"/>
        <end position="26"/>
    </location>
</feature>
<dbReference type="EMBL" id="QQXL01000008">
    <property type="protein sequence ID" value="RKW69574.1"/>
    <property type="molecule type" value="Genomic_DNA"/>
</dbReference>
<dbReference type="GO" id="GO:1901982">
    <property type="term" value="F:maltose binding"/>
    <property type="evidence" value="ECO:0007669"/>
    <property type="project" value="TreeGrafter"/>
</dbReference>
<dbReference type="PANTHER" id="PTHR30061:SF50">
    <property type="entry name" value="MALTOSE_MALTODEXTRIN-BINDING PERIPLASMIC PROTEIN"/>
    <property type="match status" value="1"/>
</dbReference>
<dbReference type="GO" id="GO:0042956">
    <property type="term" value="P:maltodextrin transmembrane transport"/>
    <property type="evidence" value="ECO:0007669"/>
    <property type="project" value="TreeGrafter"/>
</dbReference>
<protein>
    <submittedName>
        <fullName evidence="5">Extracellular solute-binding protein</fullName>
    </submittedName>
</protein>
<evidence type="ECO:0000256" key="3">
    <source>
        <dbReference type="ARBA" id="ARBA00022729"/>
    </source>
</evidence>
<dbReference type="GO" id="GO:0055052">
    <property type="term" value="C:ATP-binding cassette (ABC) transporter complex, substrate-binding subunit-containing"/>
    <property type="evidence" value="ECO:0007669"/>
    <property type="project" value="TreeGrafter"/>
</dbReference>
<reference evidence="5 6" key="1">
    <citation type="submission" date="2018-07" db="EMBL/GenBank/DDBJ databases">
        <title>Arthrobacter sp. nov., isolated from raw cow's milk with high bacterial count.</title>
        <authorList>
            <person name="Hahne J."/>
            <person name="Isele D."/>
            <person name="Lipski A."/>
        </authorList>
    </citation>
    <scope>NUCLEOTIDE SEQUENCE [LARGE SCALE GENOMIC DNA]</scope>
    <source>
        <strain evidence="5 6">JZ R-183</strain>
    </source>
</reference>
<keyword evidence="6" id="KW-1185">Reference proteome</keyword>
<gene>
    <name evidence="5" type="ORF">DWQ67_12315</name>
</gene>
<comment type="similarity">
    <text evidence="1">Belongs to the bacterial solute-binding protein 1 family.</text>
</comment>
<keyword evidence="2" id="KW-0813">Transport</keyword>
<dbReference type="AlphaFoldDB" id="A0A496PGG4"/>
<evidence type="ECO:0000256" key="1">
    <source>
        <dbReference type="ARBA" id="ARBA00008520"/>
    </source>
</evidence>
<dbReference type="GO" id="GO:0015768">
    <property type="term" value="P:maltose transport"/>
    <property type="evidence" value="ECO:0007669"/>
    <property type="project" value="TreeGrafter"/>
</dbReference>
<keyword evidence="3 4" id="KW-0732">Signal</keyword>
<sequence>MKKTWRTGALAVAAIGALALSSCGFSGDKGGDSASGSGGGSGESVALTMLIPTYSDGTKGLWEKTISAFEAKNPNIKITLEVQSWENIEGVLSNKIQSKQAPDIYNGGAISSFAEAGQLAKAEEITSPETLANFTDSFSENEKVAGTQYGLPLIASDRALFYNKALMKEAGVTDVPKTWDELLEASKKIKDKTGNPGYGMPLGKEEAQAEAAMWILGAGGSLGDEQNITIENDQTKDAFAQMKKMMDAGVTQSNPGSTQRTPMMSGFVQGKMGFVYALPPTAADIKKQNPKLDYGIAQPATKDGKPVTLGVADRLASFSQDQAKKDAVKKFMDFFFADDQYLAFVKGENFLPTTKSGATAMGSDEALKPFIDLLPSSKFYPTTNPAWSDTDAAFKALLGKLEKSSAEDIAKEIQAKADAAS</sequence>
<name>A0A496PGG4_9MICC</name>
<comment type="caution">
    <text evidence="5">The sequence shown here is derived from an EMBL/GenBank/DDBJ whole genome shotgun (WGS) entry which is preliminary data.</text>
</comment>
<dbReference type="PROSITE" id="PS51257">
    <property type="entry name" value="PROKAR_LIPOPROTEIN"/>
    <property type="match status" value="1"/>
</dbReference>
<proteinExistence type="inferred from homology"/>
<evidence type="ECO:0000313" key="5">
    <source>
        <dbReference type="EMBL" id="RKW69574.1"/>
    </source>
</evidence>
<dbReference type="Gene3D" id="3.40.190.10">
    <property type="entry name" value="Periplasmic binding protein-like II"/>
    <property type="match status" value="1"/>
</dbReference>
<evidence type="ECO:0000256" key="2">
    <source>
        <dbReference type="ARBA" id="ARBA00022448"/>
    </source>
</evidence>
<evidence type="ECO:0000256" key="4">
    <source>
        <dbReference type="SAM" id="SignalP"/>
    </source>
</evidence>
<dbReference type="RefSeq" id="WP_121485904.1">
    <property type="nucleotide sequence ID" value="NZ_QQXL01000008.1"/>
</dbReference>
<evidence type="ECO:0000313" key="6">
    <source>
        <dbReference type="Proteomes" id="UP000273119"/>
    </source>
</evidence>
<dbReference type="SUPFAM" id="SSF53850">
    <property type="entry name" value="Periplasmic binding protein-like II"/>
    <property type="match status" value="1"/>
</dbReference>
<dbReference type="InterPro" id="IPR006059">
    <property type="entry name" value="SBP"/>
</dbReference>
<dbReference type="Proteomes" id="UP000273119">
    <property type="component" value="Unassembled WGS sequence"/>
</dbReference>
<feature type="chain" id="PRO_5038905586" evidence="4">
    <location>
        <begin position="27"/>
        <end position="421"/>
    </location>
</feature>
<dbReference type="Pfam" id="PF01547">
    <property type="entry name" value="SBP_bac_1"/>
    <property type="match status" value="1"/>
</dbReference>
<organism evidence="5 6">
    <name type="scientific">Galactobacter caseinivorans</name>
    <dbReference type="NCBI Taxonomy" id="2676123"/>
    <lineage>
        <taxon>Bacteria</taxon>
        <taxon>Bacillati</taxon>
        <taxon>Actinomycetota</taxon>
        <taxon>Actinomycetes</taxon>
        <taxon>Micrococcales</taxon>
        <taxon>Micrococcaceae</taxon>
        <taxon>Galactobacter</taxon>
    </lineage>
</organism>
<accession>A0A496PGG4</accession>
<dbReference type="PANTHER" id="PTHR30061">
    <property type="entry name" value="MALTOSE-BINDING PERIPLASMIC PROTEIN"/>
    <property type="match status" value="1"/>
</dbReference>